<comment type="caution">
    <text evidence="3">The sequence shown here is derived from an EMBL/GenBank/DDBJ whole genome shotgun (WGS) entry which is preliminary data.</text>
</comment>
<evidence type="ECO:0000313" key="3">
    <source>
        <dbReference type="EMBL" id="HGF33912.1"/>
    </source>
</evidence>
<dbReference type="EMBL" id="DTMF01000147">
    <property type="protein sequence ID" value="HGF33912.1"/>
    <property type="molecule type" value="Genomic_DNA"/>
</dbReference>
<accession>A0A7C3ZB40</accession>
<dbReference type="SUPFAM" id="SSF51735">
    <property type="entry name" value="NAD(P)-binding Rossmann-fold domains"/>
    <property type="match status" value="1"/>
</dbReference>
<dbReference type="AlphaFoldDB" id="A0A7C3ZB40"/>
<dbReference type="Pfam" id="PF01370">
    <property type="entry name" value="Epimerase"/>
    <property type="match status" value="1"/>
</dbReference>
<proteinExistence type="inferred from homology"/>
<dbReference type="Gene3D" id="3.90.25.10">
    <property type="entry name" value="UDP-galactose 4-epimerase, domain 1"/>
    <property type="match status" value="1"/>
</dbReference>
<gene>
    <name evidence="3" type="ORF">ENW96_05910</name>
</gene>
<dbReference type="Gene3D" id="3.40.50.720">
    <property type="entry name" value="NAD(P)-binding Rossmann-like Domain"/>
    <property type="match status" value="1"/>
</dbReference>
<dbReference type="InterPro" id="IPR001509">
    <property type="entry name" value="Epimerase_deHydtase"/>
</dbReference>
<organism evidence="3">
    <name type="scientific">Desulfobacca acetoxidans</name>
    <dbReference type="NCBI Taxonomy" id="60893"/>
    <lineage>
        <taxon>Bacteria</taxon>
        <taxon>Pseudomonadati</taxon>
        <taxon>Thermodesulfobacteriota</taxon>
        <taxon>Desulfobaccia</taxon>
        <taxon>Desulfobaccales</taxon>
        <taxon>Desulfobaccaceae</taxon>
        <taxon>Desulfobacca</taxon>
    </lineage>
</organism>
<reference evidence="3" key="1">
    <citation type="journal article" date="2020" name="mSystems">
        <title>Genome- and Community-Level Interaction Insights into Carbon Utilization and Element Cycling Functions of Hydrothermarchaeota in Hydrothermal Sediment.</title>
        <authorList>
            <person name="Zhou Z."/>
            <person name="Liu Y."/>
            <person name="Xu W."/>
            <person name="Pan J."/>
            <person name="Luo Z.H."/>
            <person name="Li M."/>
        </authorList>
    </citation>
    <scope>NUCLEOTIDE SEQUENCE [LARGE SCALE GENOMIC DNA]</scope>
    <source>
        <strain evidence="3">SpSt-897</strain>
    </source>
</reference>
<protein>
    <submittedName>
        <fullName evidence="3">SDR family NAD(P)-dependent oxidoreductase</fullName>
    </submittedName>
</protein>
<comment type="similarity">
    <text evidence="1">Belongs to the NAD(P)-dependent epimerase/dehydratase family.</text>
</comment>
<evidence type="ECO:0000259" key="2">
    <source>
        <dbReference type="Pfam" id="PF01370"/>
    </source>
</evidence>
<dbReference type="PANTHER" id="PTHR43000">
    <property type="entry name" value="DTDP-D-GLUCOSE 4,6-DEHYDRATASE-RELATED"/>
    <property type="match status" value="1"/>
</dbReference>
<name>A0A7C3ZB40_9BACT</name>
<feature type="domain" description="NAD-dependent epimerase/dehydratase" evidence="2">
    <location>
        <begin position="12"/>
        <end position="251"/>
    </location>
</feature>
<evidence type="ECO:0000256" key="1">
    <source>
        <dbReference type="ARBA" id="ARBA00007637"/>
    </source>
</evidence>
<dbReference type="InterPro" id="IPR036291">
    <property type="entry name" value="NAD(P)-bd_dom_sf"/>
</dbReference>
<sequence length="329" mass="37160">MKDLSYFHDSRVLITGGAGMIGSTIAWLLVEQGAEVTVVDAMLPAYGGNRFNLKDILDKIVFVKGDIRNPDRVKDWVDGADYVFSLAAQVSYVDITDPLLDLDINCRGHLNLLLALSRINRRAKVVFTSSRFVYGSIDYNPVDEGHPFNCLSIYGIHKLAGEKYYRFYHDAHGLDTVSVRLTNPYGPRQQMKHSKYGIVNWFIRLALEGKPLTVFGEGKQKRDYIFVEDVAEGILSVALTPETAGQVYNLGTGVGTPFIDMVHLVAKNIPGTEVQYLPWPQDRYFVETGDFIADIRKITAATDWAPRVSLPEGIEKTIAYYRQHREQYW</sequence>